<dbReference type="PANTHER" id="PTHR45614">
    <property type="entry name" value="MYB PROTEIN-RELATED"/>
    <property type="match status" value="1"/>
</dbReference>
<evidence type="ECO:0000259" key="4">
    <source>
        <dbReference type="PROSITE" id="PS50090"/>
    </source>
</evidence>
<feature type="domain" description="HTH myb-type" evidence="5">
    <location>
        <begin position="82"/>
        <end position="132"/>
    </location>
</feature>
<feature type="compositionally biased region" description="Low complexity" evidence="3">
    <location>
        <begin position="16"/>
        <end position="28"/>
    </location>
</feature>
<evidence type="ECO:0000256" key="1">
    <source>
        <dbReference type="ARBA" id="ARBA00022737"/>
    </source>
</evidence>
<keyword evidence="2" id="KW-0238">DNA-binding</keyword>
<evidence type="ECO:0000313" key="7">
    <source>
        <dbReference type="EMBL" id="CAE0270398.1"/>
    </source>
</evidence>
<dbReference type="InterPro" id="IPR050560">
    <property type="entry name" value="MYB_TF"/>
</dbReference>
<dbReference type="GO" id="GO:0000978">
    <property type="term" value="F:RNA polymerase II cis-regulatory region sequence-specific DNA binding"/>
    <property type="evidence" value="ECO:0007669"/>
    <property type="project" value="TreeGrafter"/>
</dbReference>
<dbReference type="Pfam" id="PF13921">
    <property type="entry name" value="Myb_DNA-bind_6"/>
    <property type="match status" value="1"/>
</dbReference>
<keyword evidence="1" id="KW-0677">Repeat</keyword>
<dbReference type="Gene3D" id="1.10.10.60">
    <property type="entry name" value="Homeodomain-like"/>
    <property type="match status" value="2"/>
</dbReference>
<evidence type="ECO:0000313" key="6">
    <source>
        <dbReference type="EMBL" id="CAE0270396.1"/>
    </source>
</evidence>
<dbReference type="GO" id="GO:0005634">
    <property type="term" value="C:nucleus"/>
    <property type="evidence" value="ECO:0007669"/>
    <property type="project" value="TreeGrafter"/>
</dbReference>
<dbReference type="InterPro" id="IPR017930">
    <property type="entry name" value="Myb_dom"/>
</dbReference>
<dbReference type="InterPro" id="IPR001005">
    <property type="entry name" value="SANT/Myb"/>
</dbReference>
<feature type="domain" description="Myb-like" evidence="4">
    <location>
        <begin position="78"/>
        <end position="128"/>
    </location>
</feature>
<dbReference type="SMART" id="SM00717">
    <property type="entry name" value="SANT"/>
    <property type="match status" value="2"/>
</dbReference>
<dbReference type="GO" id="GO:0000278">
    <property type="term" value="P:mitotic cell cycle"/>
    <property type="evidence" value="ECO:0007669"/>
    <property type="project" value="TreeGrafter"/>
</dbReference>
<dbReference type="GO" id="GO:0000981">
    <property type="term" value="F:DNA-binding transcription factor activity, RNA polymerase II-specific"/>
    <property type="evidence" value="ECO:0007669"/>
    <property type="project" value="TreeGrafter"/>
</dbReference>
<dbReference type="EMBL" id="HBIB01049612">
    <property type="protein sequence ID" value="CAE0270396.1"/>
    <property type="molecule type" value="Transcribed_RNA"/>
</dbReference>
<dbReference type="GO" id="GO:0045944">
    <property type="term" value="P:positive regulation of transcription by RNA polymerase II"/>
    <property type="evidence" value="ECO:0007669"/>
    <property type="project" value="TreeGrafter"/>
</dbReference>
<feature type="domain" description="HTH myb-type" evidence="5">
    <location>
        <begin position="29"/>
        <end position="81"/>
    </location>
</feature>
<dbReference type="CDD" id="cd00167">
    <property type="entry name" value="SANT"/>
    <property type="match status" value="2"/>
</dbReference>
<gene>
    <name evidence="6" type="ORF">PBIL07802_LOCUS32751</name>
    <name evidence="7" type="ORF">PBIL07802_LOCUS32753</name>
</gene>
<evidence type="ECO:0000256" key="3">
    <source>
        <dbReference type="SAM" id="MobiDB-lite"/>
    </source>
</evidence>
<feature type="domain" description="Myb-like" evidence="4">
    <location>
        <begin position="26"/>
        <end position="77"/>
    </location>
</feature>
<dbReference type="InterPro" id="IPR009057">
    <property type="entry name" value="Homeodomain-like_sf"/>
</dbReference>
<reference evidence="6" key="1">
    <citation type="submission" date="2021-01" db="EMBL/GenBank/DDBJ databases">
        <authorList>
            <person name="Corre E."/>
            <person name="Pelletier E."/>
            <person name="Niang G."/>
            <person name="Scheremetjew M."/>
            <person name="Finn R."/>
            <person name="Kale V."/>
            <person name="Holt S."/>
            <person name="Cochrane G."/>
            <person name="Meng A."/>
            <person name="Brown T."/>
            <person name="Cohen L."/>
        </authorList>
    </citation>
    <scope>NUCLEOTIDE SEQUENCE</scope>
    <source>
        <strain evidence="6">NIES-2562</strain>
    </source>
</reference>
<dbReference type="SUPFAM" id="SSF46689">
    <property type="entry name" value="Homeodomain-like"/>
    <property type="match status" value="1"/>
</dbReference>
<dbReference type="PANTHER" id="PTHR45614:SF25">
    <property type="entry name" value="MYB PROTEIN"/>
    <property type="match status" value="1"/>
</dbReference>
<dbReference type="PROSITE" id="PS50090">
    <property type="entry name" value="MYB_LIKE"/>
    <property type="match status" value="2"/>
</dbReference>
<feature type="region of interest" description="Disordered" evidence="3">
    <location>
        <begin position="1"/>
        <end position="37"/>
    </location>
</feature>
<organism evidence="6">
    <name type="scientific">Palpitomonas bilix</name>
    <dbReference type="NCBI Taxonomy" id="652834"/>
    <lineage>
        <taxon>Eukaryota</taxon>
        <taxon>Eukaryota incertae sedis</taxon>
    </lineage>
</organism>
<dbReference type="EMBL" id="HBIB01049614">
    <property type="protein sequence ID" value="CAE0270398.1"/>
    <property type="molecule type" value="Transcribed_RNA"/>
</dbReference>
<accession>A0A7S3LXI1</accession>
<dbReference type="AlphaFoldDB" id="A0A7S3LXI1"/>
<dbReference type="FunFam" id="1.10.10.60:FF:000010">
    <property type="entry name" value="Transcriptional activator Myb isoform A"/>
    <property type="match status" value="1"/>
</dbReference>
<evidence type="ECO:0000256" key="2">
    <source>
        <dbReference type="ARBA" id="ARBA00023125"/>
    </source>
</evidence>
<name>A0A7S3LXI1_9EUKA</name>
<evidence type="ECO:0000259" key="5">
    <source>
        <dbReference type="PROSITE" id="PS51294"/>
    </source>
</evidence>
<sequence length="312" mass="34495">MTKIESVSVATMEAVSSSKPYSRPSSGPIVKGPWTKEEDESLVRTVEKFGTKRWSLVAAHMNGRTGKQCRERWYNQLNPDINKGTWTAEEERTLMEAHKRLGNRWVEIAKLLPGRTDNAIKNHWNSSVRRRLHQEMDVHSGDELSLDEEKRRKLETLSSLIDQGKVYIKDESSPELKQVTMNDLLTGSVGCSSSSGSLSGSRLLSPSDILKSVSAASTPVAGDVCEESVPKDDLLSTYAPESPLSYTSCSTESLVESDFTFSMEDESALAPLPLDEYFGDVCESRQLSPSVVDACDKFSSSLLEWTDSQVSA</sequence>
<proteinExistence type="predicted"/>
<dbReference type="PROSITE" id="PS51294">
    <property type="entry name" value="HTH_MYB"/>
    <property type="match status" value="2"/>
</dbReference>
<protein>
    <submittedName>
        <fullName evidence="6">Uncharacterized protein</fullName>
    </submittedName>
</protein>